<dbReference type="Proteomes" id="UP000317523">
    <property type="component" value="Segment"/>
</dbReference>
<dbReference type="InterPro" id="IPR044925">
    <property type="entry name" value="His-Me_finger_sf"/>
</dbReference>
<accession>A0A4Y5TLP8</accession>
<dbReference type="GO" id="GO:0003677">
    <property type="term" value="F:DNA binding"/>
    <property type="evidence" value="ECO:0007669"/>
    <property type="project" value="InterPro"/>
</dbReference>
<dbReference type="InterPro" id="IPR003615">
    <property type="entry name" value="HNH_nuc"/>
</dbReference>
<proteinExistence type="predicted"/>
<dbReference type="GeneID" id="64469115"/>
<dbReference type="SUPFAM" id="SSF54060">
    <property type="entry name" value="His-Me finger endonucleases"/>
    <property type="match status" value="1"/>
</dbReference>
<organism evidence="2">
    <name type="scientific">Salmonella virus KFS-SE2</name>
    <dbReference type="NCBI Taxonomy" id="2583286"/>
    <lineage>
        <taxon>Viruses</taxon>
        <taxon>Duplodnaviria</taxon>
        <taxon>Heunggongvirae</taxon>
        <taxon>Uroviricota</taxon>
        <taxon>Caudoviricetes</taxon>
        <taxon>Skatevirus</taxon>
        <taxon>Skatevirus KFSSE2</taxon>
    </lineage>
</organism>
<dbReference type="InterPro" id="IPR016177">
    <property type="entry name" value="DNA-bd_dom_sf"/>
</dbReference>
<dbReference type="Gene3D" id="3.90.75.20">
    <property type="match status" value="1"/>
</dbReference>
<reference evidence="2" key="1">
    <citation type="journal article" date="2019" name="J. Microbiol.">
        <title>Lytic KFS-SE2 phage as a novel bio-receptor for Salmonella Enteritidis detection.</title>
        <authorList>
            <person name="Choi I.Y."/>
            <person name="Lee C."/>
            <person name="Song W.K."/>
            <person name="Jang S.J."/>
            <person name="Park M.K."/>
        </authorList>
    </citation>
    <scope>NUCLEOTIDE SEQUENCE [LARGE SCALE GENOMIC DNA]</scope>
</reference>
<sequence length="159" mass="18274">MNLNSLFTYINGELYWSAPAGNNRIKAMTKAGTVDDNGYIRVKIGKSKHLAHRIIWEMHNGAIPDGMEIDRINHDKIDNRIENLRIVSRLINMQNKSKYKNNSSGVCGVSWHKVKCLWVSYIQKNKSRVMLGYFDDFFEAVCARKSAEISLEFHSNHGK</sequence>
<dbReference type="Pfam" id="PF13392">
    <property type="entry name" value="HNH_3"/>
    <property type="match status" value="1"/>
</dbReference>
<dbReference type="SUPFAM" id="SSF54171">
    <property type="entry name" value="DNA-binding domain"/>
    <property type="match status" value="1"/>
</dbReference>
<keyword evidence="3" id="KW-1185">Reference proteome</keyword>
<evidence type="ECO:0000259" key="1">
    <source>
        <dbReference type="Pfam" id="PF13392"/>
    </source>
</evidence>
<protein>
    <recommendedName>
        <fullName evidence="1">HNH nuclease domain-containing protein</fullName>
    </recommendedName>
</protein>
<dbReference type="KEGG" id="vg:64469115"/>
<evidence type="ECO:0000313" key="3">
    <source>
        <dbReference type="Proteomes" id="UP000317523"/>
    </source>
</evidence>
<evidence type="ECO:0000313" key="2">
    <source>
        <dbReference type="EMBL" id="QDB70228.1"/>
    </source>
</evidence>
<dbReference type="EMBL" id="MK112901">
    <property type="protein sequence ID" value="QDB70228.1"/>
    <property type="molecule type" value="Genomic_DNA"/>
</dbReference>
<dbReference type="RefSeq" id="YP_010053519.1">
    <property type="nucleotide sequence ID" value="NC_054641.1"/>
</dbReference>
<name>A0A4Y5TLP8_9CAUD</name>
<feature type="domain" description="HNH nuclease" evidence="1">
    <location>
        <begin position="50"/>
        <end position="94"/>
    </location>
</feature>